<dbReference type="InterPro" id="IPR011990">
    <property type="entry name" value="TPR-like_helical_dom_sf"/>
</dbReference>
<dbReference type="Pfam" id="PF22707">
    <property type="entry name" value="S1CSD-TOTE-2"/>
    <property type="match status" value="1"/>
</dbReference>
<evidence type="ECO:0000313" key="4">
    <source>
        <dbReference type="Proteomes" id="UP000509660"/>
    </source>
</evidence>
<dbReference type="AlphaFoldDB" id="A0A7D5DW70"/>
<feature type="domain" description="TOTE conflict systems S1/CSD-like" evidence="2">
    <location>
        <begin position="494"/>
        <end position="553"/>
    </location>
</feature>
<keyword evidence="4" id="KW-1185">Reference proteome</keyword>
<evidence type="ECO:0000259" key="2">
    <source>
        <dbReference type="Pfam" id="PF22708"/>
    </source>
</evidence>
<dbReference type="InterPro" id="IPR054426">
    <property type="entry name" value="S1CSD-TOTE-1"/>
</dbReference>
<dbReference type="InterPro" id="IPR054283">
    <property type="entry name" value="DUF7017"/>
</dbReference>
<proteinExistence type="predicted"/>
<sequence>MLNFTSKEVFAERKNGNTEQAYKMAKQLMANNPNDEWNQRALAWCLVDLIKHSTQQHQEAVHYINEFKLIDVVTQDELLTKQLNYFEKQNNPLNNEINLAREASKSGKHKEAANIYFKILKQQLDNLEIQTSFAWSLYFLAKETLSQEYIKTENIKRYFFEYFKLNIEKPSKSHHCFLFLGLKLVKNEKLAKENNIDFSDFCLKWNLEYLNWEDYQIQKTEGNEFPPFALEVFRNSLKSAMEHNNHQSLDYLVQFIDDKQAILKGDTIWLEWDLAKAYHFLNQDILARNKAFALLKSKPNEYWLWDFLGDIYTTFDKEMSAACYAKAITLQKYIGFSYKIKFKLANYFIASGDFESAKCEIKEIIDYKEKHSQKIPEEILSLAQSQWYLSAKYAENNQTCYKKLSNNAEGLLYSDLPWINAYLGDIFENNDKKIRKVFIKLDDIPTEISLPENRFSLTSSKAGQYVQLKGEFNAGKFRLFLYQETNKTNQNAFFPQKIAIIDNINHEKNLVHLLVSEKIDTVISIEALNFNPKVADVVEINLSQHTTKDGKKRYKVHRIEKSEQSAPQHLLKYFDEQIRENNGVAFTKDSNIFISSYMVSQFELSDGDIVSGIAIKNYDKKKEEWGWKAITINSP</sequence>
<protein>
    <recommendedName>
        <fullName evidence="5">Tetratricopeptide repeat protein</fullName>
    </recommendedName>
</protein>
<evidence type="ECO:0000313" key="3">
    <source>
        <dbReference type="EMBL" id="QLB40561.1"/>
    </source>
</evidence>
<feature type="domain" description="TOTE conflict systems S1/CSD-like" evidence="1">
    <location>
        <begin position="573"/>
        <end position="632"/>
    </location>
</feature>
<dbReference type="Proteomes" id="UP000509660">
    <property type="component" value="Chromosome"/>
</dbReference>
<gene>
    <name evidence="3" type="ORF">HV559_06590</name>
</gene>
<evidence type="ECO:0008006" key="5">
    <source>
        <dbReference type="Google" id="ProtNLM"/>
    </source>
</evidence>
<evidence type="ECO:0000259" key="1">
    <source>
        <dbReference type="Pfam" id="PF22707"/>
    </source>
</evidence>
<dbReference type="Gene3D" id="1.25.40.10">
    <property type="entry name" value="Tetratricopeptide repeat domain"/>
    <property type="match status" value="1"/>
</dbReference>
<dbReference type="Pfam" id="PF22708">
    <property type="entry name" value="S1CSD-TOTE-1"/>
    <property type="match status" value="1"/>
</dbReference>
<dbReference type="InterPro" id="IPR054427">
    <property type="entry name" value="S1CSD-TOTE-2"/>
</dbReference>
<name>A0A7D5DW70_9PAST</name>
<dbReference type="Pfam" id="PF22860">
    <property type="entry name" value="DUF7017"/>
    <property type="match status" value="1"/>
</dbReference>
<accession>A0A7D5DW70</accession>
<reference evidence="3 4" key="1">
    <citation type="submission" date="2020-06" db="EMBL/GenBank/DDBJ databases">
        <title>Mannheimia pernigra sp. nov. isolated from bovine respiratory tract.</title>
        <authorList>
            <person name="Kuhnert P."/>
            <person name="Akarsu-Egger H."/>
        </authorList>
    </citation>
    <scope>NUCLEOTIDE SEQUENCE [LARGE SCALE GENOMIC DNA]</scope>
    <source>
        <strain evidence="3 4">BNO311</strain>
    </source>
</reference>
<dbReference type="RefSeq" id="WP_176809900.1">
    <property type="nucleotide sequence ID" value="NZ_CP055306.1"/>
</dbReference>
<dbReference type="EMBL" id="CP055306">
    <property type="protein sequence ID" value="QLB40561.1"/>
    <property type="molecule type" value="Genomic_DNA"/>
</dbReference>
<organism evidence="3 4">
    <name type="scientific">Mannheimia pernigra</name>
    <dbReference type="NCBI Taxonomy" id="111844"/>
    <lineage>
        <taxon>Bacteria</taxon>
        <taxon>Pseudomonadati</taxon>
        <taxon>Pseudomonadota</taxon>
        <taxon>Gammaproteobacteria</taxon>
        <taxon>Pasteurellales</taxon>
        <taxon>Pasteurellaceae</taxon>
        <taxon>Mannheimia</taxon>
    </lineage>
</organism>